<keyword evidence="4" id="KW-0812">Transmembrane</keyword>
<evidence type="ECO:0000256" key="4">
    <source>
        <dbReference type="SAM" id="Phobius"/>
    </source>
</evidence>
<evidence type="ECO:0000259" key="6">
    <source>
        <dbReference type="PROSITE" id="PS51464"/>
    </source>
</evidence>
<comment type="caution">
    <text evidence="7">The sequence shown here is derived from an EMBL/GenBank/DDBJ whole genome shotgun (WGS) entry which is preliminary data.</text>
</comment>
<keyword evidence="8" id="KW-1185">Reference proteome</keyword>
<dbReference type="InterPro" id="IPR001347">
    <property type="entry name" value="SIS_dom"/>
</dbReference>
<keyword evidence="2" id="KW-0238">DNA-binding</keyword>
<gene>
    <name evidence="7" type="ORF">KY465_09120</name>
</gene>
<feature type="transmembrane region" description="Helical" evidence="4">
    <location>
        <begin position="241"/>
        <end position="262"/>
    </location>
</feature>
<dbReference type="PANTHER" id="PTHR30514:SF18">
    <property type="entry name" value="RPIR-FAMILY TRANSCRIPTIONAL REGULATOR"/>
    <property type="match status" value="1"/>
</dbReference>
<dbReference type="Pfam" id="PF01380">
    <property type="entry name" value="SIS"/>
    <property type="match status" value="1"/>
</dbReference>
<keyword evidence="4" id="KW-0472">Membrane</keyword>
<name>A0ABS6WQW8_9HYPH</name>
<evidence type="ECO:0000256" key="2">
    <source>
        <dbReference type="ARBA" id="ARBA00023125"/>
    </source>
</evidence>
<organism evidence="7 8">
    <name type="scientific">Pseudohoeflea coraliihabitans</name>
    <dbReference type="NCBI Taxonomy" id="2860393"/>
    <lineage>
        <taxon>Bacteria</taxon>
        <taxon>Pseudomonadati</taxon>
        <taxon>Pseudomonadota</taxon>
        <taxon>Alphaproteobacteria</taxon>
        <taxon>Hyphomicrobiales</taxon>
        <taxon>Rhizobiaceae</taxon>
        <taxon>Pseudohoeflea</taxon>
    </lineage>
</organism>
<dbReference type="PROSITE" id="PS51071">
    <property type="entry name" value="HTH_RPIR"/>
    <property type="match status" value="1"/>
</dbReference>
<evidence type="ECO:0000313" key="7">
    <source>
        <dbReference type="EMBL" id="MBW3097439.1"/>
    </source>
</evidence>
<dbReference type="PROSITE" id="PS51464">
    <property type="entry name" value="SIS"/>
    <property type="match status" value="1"/>
</dbReference>
<dbReference type="CDD" id="cd05013">
    <property type="entry name" value="SIS_RpiR"/>
    <property type="match status" value="1"/>
</dbReference>
<accession>A0ABS6WQW8</accession>
<dbReference type="RefSeq" id="WP_219201351.1">
    <property type="nucleotide sequence ID" value="NZ_JAHWQX010000002.1"/>
</dbReference>
<evidence type="ECO:0000259" key="5">
    <source>
        <dbReference type="PROSITE" id="PS51071"/>
    </source>
</evidence>
<dbReference type="Proteomes" id="UP001430804">
    <property type="component" value="Unassembled WGS sequence"/>
</dbReference>
<dbReference type="EMBL" id="JAHWQX010000002">
    <property type="protein sequence ID" value="MBW3097439.1"/>
    <property type="molecule type" value="Genomic_DNA"/>
</dbReference>
<dbReference type="InterPro" id="IPR047640">
    <property type="entry name" value="RpiR-like"/>
</dbReference>
<reference evidence="7" key="1">
    <citation type="submission" date="2021-07" db="EMBL/GenBank/DDBJ databases">
        <title>Pseudohoeflea marina sp. nov. a polyhydroxyalcanoate-producing bacterium.</title>
        <authorList>
            <person name="Zheng W."/>
            <person name="Yu S."/>
            <person name="Huang Y."/>
        </authorList>
    </citation>
    <scope>NUCLEOTIDE SEQUENCE</scope>
    <source>
        <strain evidence="7">DP4N28-3</strain>
    </source>
</reference>
<feature type="domain" description="HTH rpiR-type" evidence="5">
    <location>
        <begin position="2"/>
        <end position="78"/>
    </location>
</feature>
<evidence type="ECO:0000313" key="8">
    <source>
        <dbReference type="Proteomes" id="UP001430804"/>
    </source>
</evidence>
<evidence type="ECO:0000256" key="3">
    <source>
        <dbReference type="ARBA" id="ARBA00023163"/>
    </source>
</evidence>
<keyword evidence="3" id="KW-0804">Transcription</keyword>
<protein>
    <submittedName>
        <fullName evidence="7">MurR/RpiR family transcriptional regulator</fullName>
    </submittedName>
</protein>
<sequence length="286" mass="31110">MSAFEARLTEHYRDLSERLRAAADYIAGNKIAVATRSLRSLAGESKLPPATFSRLSQALQYDSFEQLREEMRHALEERINSFSDRARRLQTGQAAGGRELLDAHAIACLDNLQQMTAAIDRTQLTAAVAKLHAARSILVSGNLGSQGIAEYMVYQMNFVGGNWAMAGHGGASIAASLVDMDHRDVLLLITKAPYARRSVAAAELASRQGIHVIVICDAPESPALRFADTAFRVPTESPNFFSSYAATLVLVEVLVGMLVALAGPRGSERIAAVEEKNRRLQEVWDG</sequence>
<keyword evidence="4" id="KW-1133">Transmembrane helix</keyword>
<dbReference type="InterPro" id="IPR000281">
    <property type="entry name" value="HTH_RpiR"/>
</dbReference>
<proteinExistence type="predicted"/>
<evidence type="ECO:0000256" key="1">
    <source>
        <dbReference type="ARBA" id="ARBA00023015"/>
    </source>
</evidence>
<feature type="domain" description="SIS" evidence="6">
    <location>
        <begin position="127"/>
        <end position="264"/>
    </location>
</feature>
<keyword evidence="1" id="KW-0805">Transcription regulation</keyword>
<dbReference type="PANTHER" id="PTHR30514">
    <property type="entry name" value="GLUCOKINASE"/>
    <property type="match status" value="1"/>
</dbReference>
<dbReference type="InterPro" id="IPR035472">
    <property type="entry name" value="RpiR-like_SIS"/>
</dbReference>